<accession>A0A814E180</accession>
<dbReference type="Proteomes" id="UP000677228">
    <property type="component" value="Unassembled WGS sequence"/>
</dbReference>
<name>A0A814E180_9BILA</name>
<sequence>MNSNYATNADSITPRDAALQALFESRREARQGQIDQFQSDVEQASADKPPPSDETLAKEEQKTLADIGWLENLDARNDIVSNIEEYLNDLTEQAKLLGIKRSPTSIVEEEREFCQHHNTNNYGKSPSDIVLIQTTTLARLSMVLITKGLMWAAAHLSQDGKSFPNFSSVIAYLRQSSHTTHIPNHLLLEWEKNIYLIDLFVVDESLYCDRQKATDMYDICIETYDWIKVLFKLYKGEPDKVLSIK</sequence>
<comment type="caution">
    <text evidence="1">The sequence shown here is derived from an EMBL/GenBank/DDBJ whole genome shotgun (WGS) entry which is preliminary data.</text>
</comment>
<dbReference type="AlphaFoldDB" id="A0A814E180"/>
<dbReference type="EMBL" id="CAJOBC010002487">
    <property type="protein sequence ID" value="CAF3735572.1"/>
    <property type="molecule type" value="Genomic_DNA"/>
</dbReference>
<organism evidence="1 5">
    <name type="scientific">Didymodactylos carnosus</name>
    <dbReference type="NCBI Taxonomy" id="1234261"/>
    <lineage>
        <taxon>Eukaryota</taxon>
        <taxon>Metazoa</taxon>
        <taxon>Spiralia</taxon>
        <taxon>Gnathifera</taxon>
        <taxon>Rotifera</taxon>
        <taxon>Eurotatoria</taxon>
        <taxon>Bdelloidea</taxon>
        <taxon>Philodinida</taxon>
        <taxon>Philodinidae</taxon>
        <taxon>Didymodactylos</taxon>
    </lineage>
</organism>
<reference evidence="1" key="1">
    <citation type="submission" date="2021-02" db="EMBL/GenBank/DDBJ databases">
        <authorList>
            <person name="Nowell W R."/>
        </authorList>
    </citation>
    <scope>NUCLEOTIDE SEQUENCE</scope>
</reference>
<dbReference type="Proteomes" id="UP000682733">
    <property type="component" value="Unassembled WGS sequence"/>
</dbReference>
<keyword evidence="5" id="KW-1185">Reference proteome</keyword>
<evidence type="ECO:0000313" key="4">
    <source>
        <dbReference type="EMBL" id="CAF4034047.1"/>
    </source>
</evidence>
<dbReference type="EMBL" id="CAJOBA010037009">
    <property type="protein sequence ID" value="CAF4034047.1"/>
    <property type="molecule type" value="Genomic_DNA"/>
</dbReference>
<evidence type="ECO:0000313" key="2">
    <source>
        <dbReference type="EMBL" id="CAF1225961.1"/>
    </source>
</evidence>
<proteinExistence type="predicted"/>
<protein>
    <submittedName>
        <fullName evidence="1">Uncharacterized protein</fullName>
    </submittedName>
</protein>
<evidence type="ECO:0000313" key="3">
    <source>
        <dbReference type="EMBL" id="CAF3735572.1"/>
    </source>
</evidence>
<dbReference type="EMBL" id="CAJNOQ010002487">
    <property type="protein sequence ID" value="CAF0961065.1"/>
    <property type="molecule type" value="Genomic_DNA"/>
</dbReference>
<dbReference type="OrthoDB" id="10014637at2759"/>
<evidence type="ECO:0000313" key="1">
    <source>
        <dbReference type="EMBL" id="CAF0961065.1"/>
    </source>
</evidence>
<evidence type="ECO:0000313" key="5">
    <source>
        <dbReference type="Proteomes" id="UP000663829"/>
    </source>
</evidence>
<dbReference type="Proteomes" id="UP000663829">
    <property type="component" value="Unassembled WGS sequence"/>
</dbReference>
<dbReference type="EMBL" id="CAJNOK010015466">
    <property type="protein sequence ID" value="CAF1225961.1"/>
    <property type="molecule type" value="Genomic_DNA"/>
</dbReference>
<gene>
    <name evidence="1" type="ORF">GPM918_LOCUS11754</name>
    <name evidence="2" type="ORF">OVA965_LOCUS25146</name>
    <name evidence="3" type="ORF">SRO942_LOCUS11755</name>
    <name evidence="4" type="ORF">TMI583_LOCUS25872</name>
</gene>
<dbReference type="Proteomes" id="UP000681722">
    <property type="component" value="Unassembled WGS sequence"/>
</dbReference>